<evidence type="ECO:0000313" key="7">
    <source>
        <dbReference type="Proteomes" id="UP000005408"/>
    </source>
</evidence>
<dbReference type="Gene3D" id="2.60.120.40">
    <property type="match status" value="1"/>
</dbReference>
<accession>A0A8W8L9I3</accession>
<feature type="domain" description="C1q" evidence="5">
    <location>
        <begin position="119"/>
        <end position="254"/>
    </location>
</feature>
<keyword evidence="2" id="KW-0964">Secreted</keyword>
<dbReference type="InterPro" id="IPR001073">
    <property type="entry name" value="C1q_dom"/>
</dbReference>
<dbReference type="Proteomes" id="UP000005408">
    <property type="component" value="Unassembled WGS sequence"/>
</dbReference>
<proteinExistence type="predicted"/>
<evidence type="ECO:0000256" key="1">
    <source>
        <dbReference type="ARBA" id="ARBA00004613"/>
    </source>
</evidence>
<dbReference type="Pfam" id="PF00386">
    <property type="entry name" value="C1q"/>
    <property type="match status" value="1"/>
</dbReference>
<reference evidence="6" key="1">
    <citation type="submission" date="2022-08" db="UniProtKB">
        <authorList>
            <consortium name="EnsemblMetazoa"/>
        </authorList>
    </citation>
    <scope>IDENTIFICATION</scope>
    <source>
        <strain evidence="6">05x7-T-G4-1.051#20</strain>
    </source>
</reference>
<dbReference type="InterPro" id="IPR008983">
    <property type="entry name" value="Tumour_necrosis_fac-like_dom"/>
</dbReference>
<dbReference type="InterPro" id="IPR050822">
    <property type="entry name" value="Cerebellin_Synaptic_Org"/>
</dbReference>
<dbReference type="EnsemblMetazoa" id="G2717.1">
    <property type="protein sequence ID" value="G2717.1:cds"/>
    <property type="gene ID" value="G2717"/>
</dbReference>
<dbReference type="AlphaFoldDB" id="A0A8W8L9I3"/>
<evidence type="ECO:0000313" key="6">
    <source>
        <dbReference type="EnsemblMetazoa" id="G2717.4:cds"/>
    </source>
</evidence>
<evidence type="ECO:0000259" key="5">
    <source>
        <dbReference type="PROSITE" id="PS50871"/>
    </source>
</evidence>
<evidence type="ECO:0000256" key="2">
    <source>
        <dbReference type="ARBA" id="ARBA00022525"/>
    </source>
</evidence>
<evidence type="ECO:0000256" key="4">
    <source>
        <dbReference type="SAM" id="Coils"/>
    </source>
</evidence>
<dbReference type="SMART" id="SM00110">
    <property type="entry name" value="C1Q"/>
    <property type="match status" value="1"/>
</dbReference>
<evidence type="ECO:0000256" key="3">
    <source>
        <dbReference type="ARBA" id="ARBA00022729"/>
    </source>
</evidence>
<organism evidence="6 7">
    <name type="scientific">Magallana gigas</name>
    <name type="common">Pacific oyster</name>
    <name type="synonym">Crassostrea gigas</name>
    <dbReference type="NCBI Taxonomy" id="29159"/>
    <lineage>
        <taxon>Eukaryota</taxon>
        <taxon>Metazoa</taxon>
        <taxon>Spiralia</taxon>
        <taxon>Lophotrochozoa</taxon>
        <taxon>Mollusca</taxon>
        <taxon>Bivalvia</taxon>
        <taxon>Autobranchia</taxon>
        <taxon>Pteriomorphia</taxon>
        <taxon>Ostreida</taxon>
        <taxon>Ostreoidea</taxon>
        <taxon>Ostreidae</taxon>
        <taxon>Magallana</taxon>
    </lineage>
</organism>
<dbReference type="EnsemblMetazoa" id="G2717.4">
    <property type="protein sequence ID" value="G2717.4:cds"/>
    <property type="gene ID" value="G2717"/>
</dbReference>
<sequence length="254" mass="28212">MADEIKSLKEEIAVIKHLLKDQNERMTKLEMENNNLKTALSQVENDSLLLKDRLVDISNENRVLKHEVTDIRKQMTTILKDLNLATLDKQEEIGDAFRETAVHRRLLLPDAGSPSTTPLPVEPVAFYAYMSKSEPTPSNHHSLIFDVLKTNLGNGYNKFSGTFVAPFAGAYVFTWTINTNPHGAHFINLMVNNAIVGGTLTDTQEANDYDSDSNTAVVVLSQGDSVSLRTTGASDRAQIYADVHAFTSFSGWRL</sequence>
<dbReference type="GO" id="GO:0005576">
    <property type="term" value="C:extracellular region"/>
    <property type="evidence" value="ECO:0007669"/>
    <property type="project" value="UniProtKB-SubCell"/>
</dbReference>
<name>A0A8W8L9I3_MAGGI</name>
<keyword evidence="3" id="KW-0732">Signal</keyword>
<protein>
    <recommendedName>
        <fullName evidence="5">C1q domain-containing protein</fullName>
    </recommendedName>
</protein>
<dbReference type="PROSITE" id="PS50871">
    <property type="entry name" value="C1Q"/>
    <property type="match status" value="1"/>
</dbReference>
<feature type="coiled-coil region" evidence="4">
    <location>
        <begin position="5"/>
        <end position="46"/>
    </location>
</feature>
<dbReference type="PANTHER" id="PTHR22923:SF116">
    <property type="entry name" value="C1Q DOMAIN-CONTAINING PROTEIN"/>
    <property type="match status" value="1"/>
</dbReference>
<dbReference type="PANTHER" id="PTHR22923">
    <property type="entry name" value="CEREBELLIN-RELATED"/>
    <property type="match status" value="1"/>
</dbReference>
<dbReference type="EnsemblMetazoa" id="G2717.3">
    <property type="protein sequence ID" value="G2717.3:cds"/>
    <property type="gene ID" value="G2717"/>
</dbReference>
<comment type="subcellular location">
    <subcellularLocation>
        <location evidence="1">Secreted</location>
    </subcellularLocation>
</comment>
<dbReference type="PRINTS" id="PR00007">
    <property type="entry name" value="COMPLEMNTC1Q"/>
</dbReference>
<dbReference type="SUPFAM" id="SSF49842">
    <property type="entry name" value="TNF-like"/>
    <property type="match status" value="1"/>
</dbReference>
<keyword evidence="4" id="KW-0175">Coiled coil</keyword>
<keyword evidence="7" id="KW-1185">Reference proteome</keyword>